<dbReference type="HOGENOM" id="CLU_017452_5_1_9"/>
<feature type="domain" description="CobW/HypB/UreG nucleotide-binding" evidence="1">
    <location>
        <begin position="4"/>
        <end position="189"/>
    </location>
</feature>
<organism evidence="2 3">
    <name type="scientific">Desulfosporosinus orientis (strain ATCC 19365 / DSM 765 / NCIMB 8382 / VKM B-1628 / Singapore I)</name>
    <name type="common">Desulfotomaculum orientis</name>
    <dbReference type="NCBI Taxonomy" id="768706"/>
    <lineage>
        <taxon>Bacteria</taxon>
        <taxon>Bacillati</taxon>
        <taxon>Bacillota</taxon>
        <taxon>Clostridia</taxon>
        <taxon>Eubacteriales</taxon>
        <taxon>Desulfitobacteriaceae</taxon>
        <taxon>Desulfosporosinus</taxon>
    </lineage>
</organism>
<dbReference type="AlphaFoldDB" id="G7W5U1"/>
<dbReference type="EMBL" id="CP003108">
    <property type="protein sequence ID" value="AET67029.1"/>
    <property type="molecule type" value="Genomic_DNA"/>
</dbReference>
<keyword evidence="3" id="KW-1185">Reference proteome</keyword>
<dbReference type="Gene3D" id="3.40.50.300">
    <property type="entry name" value="P-loop containing nucleotide triphosphate hydrolases"/>
    <property type="match status" value="1"/>
</dbReference>
<name>G7W5U1_DESOD</name>
<proteinExistence type="predicted"/>
<dbReference type="InterPro" id="IPR027417">
    <property type="entry name" value="P-loop_NTPase"/>
</dbReference>
<dbReference type="PANTHER" id="PTHR13748">
    <property type="entry name" value="COBW-RELATED"/>
    <property type="match status" value="1"/>
</dbReference>
<gene>
    <name evidence="2" type="ordered locus">Desor_1368</name>
</gene>
<dbReference type="KEGG" id="dor:Desor_1368"/>
<dbReference type="OrthoDB" id="9808822at2"/>
<protein>
    <submittedName>
        <fullName evidence="2">Putative GTPase, G3E family</fullName>
    </submittedName>
</protein>
<dbReference type="Proteomes" id="UP000006346">
    <property type="component" value="Chromosome"/>
</dbReference>
<dbReference type="eggNOG" id="COG0523">
    <property type="taxonomic scope" value="Bacteria"/>
</dbReference>
<reference evidence="2 3" key="2">
    <citation type="journal article" date="2012" name="J. Bacteriol.">
        <title>Complete genome sequences of Desulfosporosinus orientis DSM765T, Desulfosporosinus youngiae DSM17734T, Desulfosporosinus meridiei DSM13257T, and Desulfosporosinus acidiphilus DSM22704T.</title>
        <authorList>
            <person name="Pester M."/>
            <person name="Brambilla E."/>
            <person name="Alazard D."/>
            <person name="Rattei T."/>
            <person name="Weinmaier T."/>
            <person name="Han J."/>
            <person name="Lucas S."/>
            <person name="Lapidus A."/>
            <person name="Cheng J.F."/>
            <person name="Goodwin L."/>
            <person name="Pitluck S."/>
            <person name="Peters L."/>
            <person name="Ovchinnikova G."/>
            <person name="Teshima H."/>
            <person name="Detter J.C."/>
            <person name="Han C.S."/>
            <person name="Tapia R."/>
            <person name="Land M.L."/>
            <person name="Hauser L."/>
            <person name="Kyrpides N.C."/>
            <person name="Ivanova N.N."/>
            <person name="Pagani I."/>
            <person name="Huntmann M."/>
            <person name="Wei C.L."/>
            <person name="Davenport K.W."/>
            <person name="Daligault H."/>
            <person name="Chain P.S."/>
            <person name="Chen A."/>
            <person name="Mavromatis K."/>
            <person name="Markowitz V."/>
            <person name="Szeto E."/>
            <person name="Mikhailova N."/>
            <person name="Pati A."/>
            <person name="Wagner M."/>
            <person name="Woyke T."/>
            <person name="Ollivier B."/>
            <person name="Klenk H.P."/>
            <person name="Spring S."/>
            <person name="Loy A."/>
        </authorList>
    </citation>
    <scope>NUCLEOTIDE SEQUENCE [LARGE SCALE GENOMIC DNA]</scope>
    <source>
        <strain evidence="3">ATCC 19365 / DSM 765 / NCIMB 8382 / VKM B-1628</strain>
    </source>
</reference>
<dbReference type="InterPro" id="IPR003495">
    <property type="entry name" value="CobW/HypB/UreG_nucleotide-bd"/>
</dbReference>
<evidence type="ECO:0000313" key="2">
    <source>
        <dbReference type="EMBL" id="AET67029.1"/>
    </source>
</evidence>
<accession>G7W5U1</accession>
<reference evidence="3" key="1">
    <citation type="submission" date="2011-11" db="EMBL/GenBank/DDBJ databases">
        <title>Complete sequence of Desulfosporosinus orientis DSM 765.</title>
        <authorList>
            <person name="Lucas S."/>
            <person name="Han J."/>
            <person name="Lapidus A."/>
            <person name="Cheng J.-F."/>
            <person name="Goodwin L."/>
            <person name="Pitluck S."/>
            <person name="Peters L."/>
            <person name="Ovchinnikova G."/>
            <person name="Teshima H."/>
            <person name="Detter J.C."/>
            <person name="Han C."/>
            <person name="Tapia R."/>
            <person name="Land M."/>
            <person name="Hauser L."/>
            <person name="Kyrpides N."/>
            <person name="Ivanova N."/>
            <person name="Pagani I."/>
            <person name="Pester M."/>
            <person name="Spring S."/>
            <person name="Ollivier B."/>
            <person name="Rattei T."/>
            <person name="Klenk H.-P."/>
            <person name="Wagner M."/>
            <person name="Loy A."/>
            <person name="Woyke T."/>
        </authorList>
    </citation>
    <scope>NUCLEOTIDE SEQUENCE [LARGE SCALE GENOMIC DNA]</scope>
    <source>
        <strain evidence="3">ATCC 19365 / DSM 765 / NCIMB 8382 / VKM B-1628</strain>
    </source>
</reference>
<dbReference type="Pfam" id="PF02492">
    <property type="entry name" value="cobW"/>
    <property type="match status" value="1"/>
</dbReference>
<evidence type="ECO:0000313" key="3">
    <source>
        <dbReference type="Proteomes" id="UP000006346"/>
    </source>
</evidence>
<dbReference type="PATRIC" id="fig|768706.3.peg.1355"/>
<dbReference type="SUPFAM" id="SSF52540">
    <property type="entry name" value="P-loop containing nucleoside triphosphate hydrolases"/>
    <property type="match status" value="1"/>
</dbReference>
<dbReference type="PANTHER" id="PTHR13748:SF62">
    <property type="entry name" value="COBW DOMAIN-CONTAINING PROTEIN"/>
    <property type="match status" value="1"/>
</dbReference>
<evidence type="ECO:0000259" key="1">
    <source>
        <dbReference type="Pfam" id="PF02492"/>
    </source>
</evidence>
<dbReference type="RefSeq" id="WP_014183848.1">
    <property type="nucleotide sequence ID" value="NC_016584.1"/>
</dbReference>
<dbReference type="STRING" id="768706.Desor_1368"/>
<sequence>MNILLFGGFLGSGKTSIILQAAKYLVPRIEETGSGHTGDDENPSLIIIENEVGGAGIDDKILKDEGLNVRELFAGCICCTLNAELNLCLEEIQEEFSPKWVIIETTGMAYPDRISESIKKYGEGIESIATIVVADAERWEELVLAFPGLIKGQVAHGDVIFLNKIESIEAEYAAVVTDKVKELNPEALFFAVSAHQEIDVQIWDKVVFGK</sequence>
<dbReference type="InterPro" id="IPR051316">
    <property type="entry name" value="Zinc-reg_GTPase_activator"/>
</dbReference>
<dbReference type="GO" id="GO:0005737">
    <property type="term" value="C:cytoplasm"/>
    <property type="evidence" value="ECO:0007669"/>
    <property type="project" value="TreeGrafter"/>
</dbReference>